<comment type="caution">
    <text evidence="2">The sequence shown here is derived from an EMBL/GenBank/DDBJ whole genome shotgun (WGS) entry which is preliminary data.</text>
</comment>
<dbReference type="OrthoDB" id="4774950at2"/>
<protein>
    <submittedName>
        <fullName evidence="2">Uncharacterized protein</fullName>
    </submittedName>
</protein>
<dbReference type="Pfam" id="PF19607">
    <property type="entry name" value="DUF6112"/>
    <property type="match status" value="1"/>
</dbReference>
<keyword evidence="3" id="KW-1185">Reference proteome</keyword>
<evidence type="ECO:0000313" key="2">
    <source>
        <dbReference type="EMBL" id="KJL39041.1"/>
    </source>
</evidence>
<name>A0A0F0LZU0_9MICO</name>
<dbReference type="InterPro" id="IPR046094">
    <property type="entry name" value="DUF6112"/>
</dbReference>
<evidence type="ECO:0000313" key="3">
    <source>
        <dbReference type="Proteomes" id="UP000033451"/>
    </source>
</evidence>
<proteinExistence type="predicted"/>
<feature type="transmembrane region" description="Helical" evidence="1">
    <location>
        <begin position="59"/>
        <end position="82"/>
    </location>
</feature>
<feature type="transmembrane region" description="Helical" evidence="1">
    <location>
        <begin position="20"/>
        <end position="47"/>
    </location>
</feature>
<accession>A0A0F0LZU0</accession>
<keyword evidence="1" id="KW-0812">Transmembrane</keyword>
<evidence type="ECO:0000256" key="1">
    <source>
        <dbReference type="SAM" id="Phobius"/>
    </source>
</evidence>
<gene>
    <name evidence="2" type="ORF">RR49_00615</name>
</gene>
<keyword evidence="1" id="KW-0472">Membrane</keyword>
<keyword evidence="1" id="KW-1133">Transmembrane helix</keyword>
<dbReference type="AlphaFoldDB" id="A0A0F0LZU0"/>
<sequence>MDVFPDFGAVGGQAELRAIVGALLTIVLIFAVLMLVICAAVWAISSANGNISSAVRARVGFLVSIGAAALAGLGVTWINFLLGVGASI</sequence>
<dbReference type="RefSeq" id="WP_045246598.1">
    <property type="nucleotide sequence ID" value="NZ_JYIY01000059.1"/>
</dbReference>
<reference evidence="2 3" key="1">
    <citation type="submission" date="2015-02" db="EMBL/GenBank/DDBJ databases">
        <title>Draft genome sequences of ten Microbacterium spp. with emphasis on heavy metal contaminated environments.</title>
        <authorList>
            <person name="Corretto E."/>
        </authorList>
    </citation>
    <scope>NUCLEOTIDE SEQUENCE [LARGE SCALE GENOMIC DNA]</scope>
    <source>
        <strain evidence="2 3">DSM 18659</strain>
    </source>
</reference>
<dbReference type="STRING" id="400772.RR49_00615"/>
<dbReference type="Proteomes" id="UP000033451">
    <property type="component" value="Unassembled WGS sequence"/>
</dbReference>
<dbReference type="EMBL" id="JYIY01000059">
    <property type="protein sequence ID" value="KJL39041.1"/>
    <property type="molecule type" value="Genomic_DNA"/>
</dbReference>
<organism evidence="2 3">
    <name type="scientific">Microbacterium ginsengisoli</name>
    <dbReference type="NCBI Taxonomy" id="400772"/>
    <lineage>
        <taxon>Bacteria</taxon>
        <taxon>Bacillati</taxon>
        <taxon>Actinomycetota</taxon>
        <taxon>Actinomycetes</taxon>
        <taxon>Micrococcales</taxon>
        <taxon>Microbacteriaceae</taxon>
        <taxon>Microbacterium</taxon>
    </lineage>
</organism>
<dbReference type="PATRIC" id="fig|400772.4.peg.649"/>